<reference evidence="10" key="2">
    <citation type="submission" date="2010-01" db="EMBL/GenBank/DDBJ databases">
        <title>The complete genome of Conexibacter woesei DSM 14684.</title>
        <authorList>
            <consortium name="US DOE Joint Genome Institute (JGI-PGF)"/>
            <person name="Lucas S."/>
            <person name="Copeland A."/>
            <person name="Lapidus A."/>
            <person name="Glavina del Rio T."/>
            <person name="Dalin E."/>
            <person name="Tice H."/>
            <person name="Bruce D."/>
            <person name="Goodwin L."/>
            <person name="Pitluck S."/>
            <person name="Kyrpides N."/>
            <person name="Mavromatis K."/>
            <person name="Ivanova N."/>
            <person name="Mikhailova N."/>
            <person name="Chertkov O."/>
            <person name="Brettin T."/>
            <person name="Detter J.C."/>
            <person name="Han C."/>
            <person name="Larimer F."/>
            <person name="Land M."/>
            <person name="Hauser L."/>
            <person name="Markowitz V."/>
            <person name="Cheng J.-F."/>
            <person name="Hugenholtz P."/>
            <person name="Woyke T."/>
            <person name="Wu D."/>
            <person name="Pukall R."/>
            <person name="Steenblock K."/>
            <person name="Schneider S."/>
            <person name="Klenk H.-P."/>
            <person name="Eisen J.A."/>
        </authorList>
    </citation>
    <scope>NUCLEOTIDE SEQUENCE [LARGE SCALE GENOMIC DNA]</scope>
    <source>
        <strain evidence="10">DSM 14684 / CIP 108061 / JCM 11494 / NBRC 100937 / ID131577</strain>
    </source>
</reference>
<feature type="transmembrane region" description="Helical" evidence="7">
    <location>
        <begin position="29"/>
        <end position="53"/>
    </location>
</feature>
<feature type="transmembrane region" description="Helical" evidence="7">
    <location>
        <begin position="316"/>
        <end position="334"/>
    </location>
</feature>
<dbReference type="InterPro" id="IPR020846">
    <property type="entry name" value="MFS_dom"/>
</dbReference>
<accession>D3F7Q1</accession>
<evidence type="ECO:0000256" key="6">
    <source>
        <dbReference type="SAM" id="MobiDB-lite"/>
    </source>
</evidence>
<comment type="subcellular location">
    <subcellularLocation>
        <location evidence="1">Cell membrane</location>
        <topology evidence="1">Multi-pass membrane protein</topology>
    </subcellularLocation>
</comment>
<feature type="compositionally biased region" description="Low complexity" evidence="6">
    <location>
        <begin position="11"/>
        <end position="20"/>
    </location>
</feature>
<evidence type="ECO:0000313" key="9">
    <source>
        <dbReference type="EMBL" id="ADB50913.1"/>
    </source>
</evidence>
<dbReference type="KEGG" id="cwo:Cwoe_2491"/>
<keyword evidence="2" id="KW-1003">Cell membrane</keyword>
<feature type="transmembrane region" description="Helical" evidence="7">
    <location>
        <begin position="94"/>
        <end position="113"/>
    </location>
</feature>
<keyword evidence="4 7" id="KW-1133">Transmembrane helix</keyword>
<evidence type="ECO:0000256" key="3">
    <source>
        <dbReference type="ARBA" id="ARBA00022692"/>
    </source>
</evidence>
<evidence type="ECO:0000256" key="2">
    <source>
        <dbReference type="ARBA" id="ARBA00022475"/>
    </source>
</evidence>
<dbReference type="PANTHER" id="PTHR43124">
    <property type="entry name" value="PURINE EFFLUX PUMP PBUE"/>
    <property type="match status" value="1"/>
</dbReference>
<organism evidence="9 10">
    <name type="scientific">Conexibacter woesei (strain DSM 14684 / CCUG 47730 / CIP 108061 / JCM 11494 / NBRC 100937 / ID131577)</name>
    <dbReference type="NCBI Taxonomy" id="469383"/>
    <lineage>
        <taxon>Bacteria</taxon>
        <taxon>Bacillati</taxon>
        <taxon>Actinomycetota</taxon>
        <taxon>Thermoleophilia</taxon>
        <taxon>Solirubrobacterales</taxon>
        <taxon>Conexibacteraceae</taxon>
        <taxon>Conexibacter</taxon>
    </lineage>
</organism>
<dbReference type="PRINTS" id="PR01035">
    <property type="entry name" value="TCRTETA"/>
</dbReference>
<name>D3F7Q1_CONWI</name>
<feature type="region of interest" description="Disordered" evidence="6">
    <location>
        <begin position="1"/>
        <end position="20"/>
    </location>
</feature>
<feature type="transmembrane region" description="Helical" evidence="7">
    <location>
        <begin position="354"/>
        <end position="375"/>
    </location>
</feature>
<feature type="transmembrane region" description="Helical" evidence="7">
    <location>
        <begin position="258"/>
        <end position="278"/>
    </location>
</feature>
<dbReference type="InterPro" id="IPR036259">
    <property type="entry name" value="MFS_trans_sf"/>
</dbReference>
<dbReference type="InterPro" id="IPR011701">
    <property type="entry name" value="MFS"/>
</dbReference>
<evidence type="ECO:0000256" key="5">
    <source>
        <dbReference type="ARBA" id="ARBA00023136"/>
    </source>
</evidence>
<feature type="transmembrane region" description="Helical" evidence="7">
    <location>
        <begin position="226"/>
        <end position="246"/>
    </location>
</feature>
<proteinExistence type="predicted"/>
<dbReference type="InterPro" id="IPR050189">
    <property type="entry name" value="MFS_Efflux_Transporters"/>
</dbReference>
<dbReference type="eggNOG" id="COG2814">
    <property type="taxonomic scope" value="Bacteria"/>
</dbReference>
<keyword evidence="3 7" id="KW-0812">Transmembrane</keyword>
<evidence type="ECO:0000256" key="4">
    <source>
        <dbReference type="ARBA" id="ARBA00022989"/>
    </source>
</evidence>
<feature type="transmembrane region" description="Helical" evidence="7">
    <location>
        <begin position="152"/>
        <end position="170"/>
    </location>
</feature>
<reference evidence="9 10" key="1">
    <citation type="journal article" date="2010" name="Stand. Genomic Sci.">
        <title>Complete genome sequence of Conexibacter woesei type strain (ID131577).</title>
        <authorList>
            <person name="Pukall R."/>
            <person name="Lapidus A."/>
            <person name="Glavina Del Rio T."/>
            <person name="Copeland A."/>
            <person name="Tice H."/>
            <person name="Cheng J.-F."/>
            <person name="Lucas S."/>
            <person name="Chen F."/>
            <person name="Nolan M."/>
            <person name="Bruce D."/>
            <person name="Goodwin L."/>
            <person name="Pitluck S."/>
            <person name="Mavromatis K."/>
            <person name="Ivanova N."/>
            <person name="Ovchinnikova G."/>
            <person name="Pati A."/>
            <person name="Chen A."/>
            <person name="Palaniappan K."/>
            <person name="Land M."/>
            <person name="Hauser L."/>
            <person name="Chang Y.-J."/>
            <person name="Jeffries C.D."/>
            <person name="Chain P."/>
            <person name="Meincke L."/>
            <person name="Sims D."/>
            <person name="Brettin T."/>
            <person name="Detter J.C."/>
            <person name="Rohde M."/>
            <person name="Goeker M."/>
            <person name="Bristow J."/>
            <person name="Eisen J.A."/>
            <person name="Markowitz V."/>
            <person name="Kyrpides N.C."/>
            <person name="Klenk H.-P."/>
            <person name="Hugenholtz P."/>
        </authorList>
    </citation>
    <scope>NUCLEOTIDE SEQUENCE [LARGE SCALE GENOMIC DNA]</scope>
    <source>
        <strain evidence="10">DSM 14684 / CIP 108061 / JCM 11494 / NBRC 100937 / ID131577</strain>
    </source>
</reference>
<evidence type="ECO:0000256" key="1">
    <source>
        <dbReference type="ARBA" id="ARBA00004651"/>
    </source>
</evidence>
<feature type="transmembrane region" description="Helical" evidence="7">
    <location>
        <begin position="290"/>
        <end position="310"/>
    </location>
</feature>
<gene>
    <name evidence="9" type="ordered locus">Cwoe_2491</name>
</gene>
<dbReference type="SUPFAM" id="SSF103473">
    <property type="entry name" value="MFS general substrate transporter"/>
    <property type="match status" value="1"/>
</dbReference>
<feature type="transmembrane region" description="Helical" evidence="7">
    <location>
        <begin position="59"/>
        <end position="82"/>
    </location>
</feature>
<sequence>MTPSAEPRTSPQPQAAPTAPLPRATAARLAVLALGTFAVGTDGFVVAGVLTRIADDLRVSVAAAGMLVTAFAIAYAVAAPVLSTLLGRLGGRTVLALALLGLAVTNALSALAPSYPLLLGARVLAAVAAAAYTPTAFATAAQLAPERWRGRVLSVVSGGLTVALVVGVPLGTLIGRHAGWRATFWTVAALSALALAGVLATLAPLPARSQGPLRERLALLRHPATLRILALTLVAMAASYAAYTYVDAIAAAATGSDGGVGLVLAVYGIGALLGNGLTGVASDRWGPRPVIAAALAVHAAALALVGLLAAVAPAWALAPLVFAAGAWGAGIWMVTAPQQQRLLRAERERGPLALSLNSSAIYAGIGLGSLLGGVVLDTLDPAAVCAAGVLGTLLALALLGRTKPARAYADATIPSVDTS</sequence>
<protein>
    <submittedName>
        <fullName evidence="9">Major facilitator superfamily MFS_1</fullName>
    </submittedName>
</protein>
<evidence type="ECO:0000259" key="8">
    <source>
        <dbReference type="PROSITE" id="PS50850"/>
    </source>
</evidence>
<dbReference type="OrthoDB" id="9814237at2"/>
<evidence type="ECO:0000256" key="7">
    <source>
        <dbReference type="SAM" id="Phobius"/>
    </source>
</evidence>
<keyword evidence="10" id="KW-1185">Reference proteome</keyword>
<keyword evidence="5 7" id="KW-0472">Membrane</keyword>
<dbReference type="Proteomes" id="UP000008229">
    <property type="component" value="Chromosome"/>
</dbReference>
<evidence type="ECO:0000313" key="10">
    <source>
        <dbReference type="Proteomes" id="UP000008229"/>
    </source>
</evidence>
<dbReference type="RefSeq" id="WP_012933964.1">
    <property type="nucleotide sequence ID" value="NC_013739.1"/>
</dbReference>
<dbReference type="STRING" id="469383.Cwoe_2491"/>
<dbReference type="AlphaFoldDB" id="D3F7Q1"/>
<dbReference type="Gene3D" id="1.20.1250.20">
    <property type="entry name" value="MFS general substrate transporter like domains"/>
    <property type="match status" value="2"/>
</dbReference>
<dbReference type="PROSITE" id="PS50850">
    <property type="entry name" value="MFS"/>
    <property type="match status" value="1"/>
</dbReference>
<dbReference type="EMBL" id="CP001854">
    <property type="protein sequence ID" value="ADB50913.1"/>
    <property type="molecule type" value="Genomic_DNA"/>
</dbReference>
<feature type="transmembrane region" description="Helical" evidence="7">
    <location>
        <begin position="182"/>
        <end position="205"/>
    </location>
</feature>
<dbReference type="HOGENOM" id="CLU_001265_61_5_11"/>
<dbReference type="GO" id="GO:0005886">
    <property type="term" value="C:plasma membrane"/>
    <property type="evidence" value="ECO:0007669"/>
    <property type="project" value="UniProtKB-SubCell"/>
</dbReference>
<feature type="transmembrane region" description="Helical" evidence="7">
    <location>
        <begin position="119"/>
        <end position="140"/>
    </location>
</feature>
<feature type="domain" description="Major facilitator superfamily (MFS) profile" evidence="8">
    <location>
        <begin position="28"/>
        <end position="403"/>
    </location>
</feature>
<feature type="transmembrane region" description="Helical" evidence="7">
    <location>
        <begin position="381"/>
        <end position="399"/>
    </location>
</feature>
<dbReference type="PANTHER" id="PTHR43124:SF10">
    <property type="entry name" value="PURINE EFFLUX PUMP PBUE"/>
    <property type="match status" value="1"/>
</dbReference>
<dbReference type="InterPro" id="IPR001958">
    <property type="entry name" value="Tet-R_TetA/multi-R_MdtG-like"/>
</dbReference>
<dbReference type="GO" id="GO:0022857">
    <property type="term" value="F:transmembrane transporter activity"/>
    <property type="evidence" value="ECO:0007669"/>
    <property type="project" value="InterPro"/>
</dbReference>
<dbReference type="Pfam" id="PF07690">
    <property type="entry name" value="MFS_1"/>
    <property type="match status" value="1"/>
</dbReference>
<dbReference type="CDD" id="cd17324">
    <property type="entry name" value="MFS_NepI_like"/>
    <property type="match status" value="1"/>
</dbReference>